<dbReference type="Proteomes" id="UP000626244">
    <property type="component" value="Unassembled WGS sequence"/>
</dbReference>
<evidence type="ECO:0000313" key="2">
    <source>
        <dbReference type="Proteomes" id="UP000626244"/>
    </source>
</evidence>
<comment type="caution">
    <text evidence="1">The sequence shown here is derived from an EMBL/GenBank/DDBJ whole genome shotgun (WGS) entry which is preliminary data.</text>
</comment>
<proteinExistence type="predicted"/>
<dbReference type="RefSeq" id="WP_087999175.1">
    <property type="nucleotide sequence ID" value="NZ_BMHB01000001.1"/>
</dbReference>
<gene>
    <name evidence="1" type="ORF">GCM10007380_09450</name>
</gene>
<dbReference type="EMBL" id="BMHB01000001">
    <property type="protein sequence ID" value="GGI11759.1"/>
    <property type="molecule type" value="Genomic_DNA"/>
</dbReference>
<dbReference type="OrthoDB" id="2875731at2"/>
<evidence type="ECO:0008006" key="3">
    <source>
        <dbReference type="Google" id="ProtNLM"/>
    </source>
</evidence>
<organism evidence="1 2">
    <name type="scientific">Gottfriedia solisilvae</name>
    <dbReference type="NCBI Taxonomy" id="1516104"/>
    <lineage>
        <taxon>Bacteria</taxon>
        <taxon>Bacillati</taxon>
        <taxon>Bacillota</taxon>
        <taxon>Bacilli</taxon>
        <taxon>Bacillales</taxon>
        <taxon>Bacillaceae</taxon>
        <taxon>Gottfriedia</taxon>
    </lineage>
</organism>
<dbReference type="PROSITE" id="PS51257">
    <property type="entry name" value="PROKAR_LIPOPROTEIN"/>
    <property type="match status" value="1"/>
</dbReference>
<dbReference type="AlphaFoldDB" id="A0A8J3AJS4"/>
<keyword evidence="2" id="KW-1185">Reference proteome</keyword>
<name>A0A8J3AJS4_9BACI</name>
<accession>A0A8J3AJS4</accession>
<evidence type="ECO:0000313" key="1">
    <source>
        <dbReference type="EMBL" id="GGI11759.1"/>
    </source>
</evidence>
<reference evidence="2" key="1">
    <citation type="journal article" date="2019" name="Int. J. Syst. Evol. Microbiol.">
        <title>The Global Catalogue of Microorganisms (GCM) 10K type strain sequencing project: providing services to taxonomists for standard genome sequencing and annotation.</title>
        <authorList>
            <consortium name="The Broad Institute Genomics Platform"/>
            <consortium name="The Broad Institute Genome Sequencing Center for Infectious Disease"/>
            <person name="Wu L."/>
            <person name="Ma J."/>
        </authorList>
    </citation>
    <scope>NUCLEOTIDE SEQUENCE [LARGE SCALE GENOMIC DNA]</scope>
    <source>
        <strain evidence="2">CGMCC 1.14993</strain>
    </source>
</reference>
<protein>
    <recommendedName>
        <fullName evidence="3">Lipoprotein</fullName>
    </recommendedName>
</protein>
<sequence>MKKILMVLACTFLLFGCSTKTKTENKISQTVAIVGVTSVNTIIYTVDNDSTLIKSIKKGFETKKSQNGQIETPDLRLTFINEAGNIENFEVNYKQSIYSSKGHVYKLDSKTTSLLQEQFMN</sequence>